<keyword evidence="2" id="KW-1185">Reference proteome</keyword>
<comment type="caution">
    <text evidence="1">The sequence shown here is derived from an EMBL/GenBank/DDBJ whole genome shotgun (WGS) entry which is preliminary data.</text>
</comment>
<evidence type="ECO:0000313" key="1">
    <source>
        <dbReference type="EMBL" id="KAK1858048.1"/>
    </source>
</evidence>
<proteinExistence type="predicted"/>
<reference evidence="1" key="1">
    <citation type="submission" date="2019-11" db="EMBL/GenBank/DDBJ databases">
        <title>Nori genome reveals adaptations in red seaweeds to the harsh intertidal environment.</title>
        <authorList>
            <person name="Wang D."/>
            <person name="Mao Y."/>
        </authorList>
    </citation>
    <scope>NUCLEOTIDE SEQUENCE</scope>
    <source>
        <tissue evidence="1">Gametophyte</tissue>
    </source>
</reference>
<evidence type="ECO:0000313" key="2">
    <source>
        <dbReference type="Proteomes" id="UP000798662"/>
    </source>
</evidence>
<protein>
    <submittedName>
        <fullName evidence="1">Uncharacterized protein</fullName>
    </submittedName>
</protein>
<dbReference type="EMBL" id="CM020618">
    <property type="protein sequence ID" value="KAK1858048.1"/>
    <property type="molecule type" value="Genomic_DNA"/>
</dbReference>
<gene>
    <name evidence="1" type="ORF">I4F81_000662</name>
</gene>
<dbReference type="Proteomes" id="UP000798662">
    <property type="component" value="Chromosome 1"/>
</dbReference>
<accession>A0ACC3BKB5</accession>
<organism evidence="1 2">
    <name type="scientific">Pyropia yezoensis</name>
    <name type="common">Susabi-nori</name>
    <name type="synonym">Porphyra yezoensis</name>
    <dbReference type="NCBI Taxonomy" id="2788"/>
    <lineage>
        <taxon>Eukaryota</taxon>
        <taxon>Rhodophyta</taxon>
        <taxon>Bangiophyceae</taxon>
        <taxon>Bangiales</taxon>
        <taxon>Bangiaceae</taxon>
        <taxon>Pyropia</taxon>
    </lineage>
</organism>
<name>A0ACC3BKB5_PYRYE</name>
<sequence length="909" mass="92317">MEAYLEQLCSYSVARLVEEPDRQAAAASRTAAALEEAAVTNYRALIGAFACAGAVREGVSAVQERLDSLVAALPVLVSSARAFASAADEADQQRRARREAMGHLDRVMDVLEIPRLFLTLIQAQLYDEALELYAYVEKITARARRTVRSGRPPAVDGDGGDADAWVGLLEHVRGECQVLGARLAAEQLSVLRGPVSLPTSLRAVGFLRRLGDSAALNAPAGGGAGGTSAVGGSDGLARETWLRLLFLAARGASMSSALDGASAGSGDAASAAAVVRICDQARASLFEAVTHYRAVFADDEEVPGKTDKKCALPESVAASGIDDGDDLPADAYDFVEGETEAGLADDDSAGADVFGARVRSRAVLSDWVAGAVTDLLARVEAGLSTVSDGAAVAAAAEPAMACGQSLGRVGADVRPALAPLLTSAIGRVFLHRLDDTLRRLDIMLDGYHWVPVGGSTPTAVTLAASPTAGGTSRAAATNGEATLAAADTAEGTANGDAPASSPASPGAPRPLPDGGSHDDPPVSVLWSPPLAVFTNGLLCALNEVRQLPAAALADGVADALADALRRGGAAIAASAGDAGVWLATPDERRYWAAGAAALADVITPHVAAAAVRISLVSSAPSGGDSAKTAAASPAVACADITTDPYAVSLLRSQLTRVPVTLPGEAAPVDTAHAVVDGASAADPAAPVVLLLHGFDSSCLEFRRLLPALAATPGVGAVAAVCIYGWGFTDKPAGGDYSPAGKAAHVAAYVTQVFVEKAASPAVVRAVPALAAAGAEVLRSRWLRRAAGRLSYADPPSWATEEAMRIGRLHTLTPGWRAAAVSFIVGAGFAVRDRLGDVSLPALVVWGASDRIVEVAAAERLRDTLPQCTGVVVVPDSGHCPHIEQAPAVAAAVGEFVRGLGGRPSGPAGA</sequence>